<keyword evidence="4" id="KW-1185">Reference proteome</keyword>
<gene>
    <name evidence="1" type="ORF">HC246_06690</name>
    <name evidence="2" type="ORF">HC246_08355</name>
    <name evidence="3" type="ORF">HC246_19105</name>
</gene>
<evidence type="ECO:0000313" key="4">
    <source>
        <dbReference type="Proteomes" id="UP000738376"/>
    </source>
</evidence>
<evidence type="ECO:0000313" key="3">
    <source>
        <dbReference type="EMBL" id="NMF60073.1"/>
    </source>
</evidence>
<dbReference type="EMBL" id="JAAVJL010000001">
    <property type="protein sequence ID" value="NMF58033.1"/>
    <property type="molecule type" value="Genomic_DNA"/>
</dbReference>
<organism evidence="1 4">
    <name type="scientific">Pseudanabaena yagii GIHE-NHR1</name>
    <dbReference type="NCBI Taxonomy" id="2722753"/>
    <lineage>
        <taxon>Bacteria</taxon>
        <taxon>Bacillati</taxon>
        <taxon>Cyanobacteriota</taxon>
        <taxon>Cyanophyceae</taxon>
        <taxon>Pseudanabaenales</taxon>
        <taxon>Pseudanabaenaceae</taxon>
        <taxon>Pseudanabaena</taxon>
        <taxon>Pseudanabaena yagii</taxon>
    </lineage>
</organism>
<evidence type="ECO:0000313" key="2">
    <source>
        <dbReference type="EMBL" id="NMF58033.1"/>
    </source>
</evidence>
<evidence type="ECO:0000313" key="1">
    <source>
        <dbReference type="EMBL" id="NMF57710.1"/>
    </source>
</evidence>
<dbReference type="EMBL" id="JAAVJL010000001">
    <property type="protein sequence ID" value="NMF57710.1"/>
    <property type="molecule type" value="Genomic_DNA"/>
</dbReference>
<dbReference type="RefSeq" id="WP_169362706.1">
    <property type="nucleotide sequence ID" value="NZ_JAAVJL010000001.1"/>
</dbReference>
<accession>A0ABX1LNK8</accession>
<protein>
    <submittedName>
        <fullName evidence="1">Uncharacterized protein</fullName>
    </submittedName>
</protein>
<proteinExistence type="predicted"/>
<dbReference type="Proteomes" id="UP000738376">
    <property type="component" value="Unassembled WGS sequence"/>
</dbReference>
<dbReference type="EMBL" id="JAAVJL010000002">
    <property type="protein sequence ID" value="NMF60073.1"/>
    <property type="molecule type" value="Genomic_DNA"/>
</dbReference>
<name>A0ABX1LNK8_9CYAN</name>
<sequence>MLKGQPIMHPIGRYWSSRTHPMPANTEAWIERLPMAQKMQLASALMQQCCTVFQNASTLSILKPTIQGDDAS</sequence>
<comment type="caution">
    <text evidence="1">The sequence shown here is derived from an EMBL/GenBank/DDBJ whole genome shotgun (WGS) entry which is preliminary data.</text>
</comment>
<reference evidence="1 4" key="1">
    <citation type="submission" date="2020-03" db="EMBL/GenBank/DDBJ databases">
        <title>Draft Genome Sequence of 2-Methylisoborneol Producing Pseudanabaena yagii Strain GIHE-NHR1 Isolated from North Han River in South Korea.</title>
        <authorList>
            <person name="Jeong J."/>
        </authorList>
    </citation>
    <scope>NUCLEOTIDE SEQUENCE [LARGE SCALE GENOMIC DNA]</scope>
    <source>
        <strain evidence="1 4">GIHE-NHR1</strain>
    </source>
</reference>